<dbReference type="AlphaFoldDB" id="A0A8B9PHT2"/>
<dbReference type="Gene3D" id="3.40.1090.10">
    <property type="entry name" value="Cytosolic phospholipase A2 catalytic domain"/>
    <property type="match status" value="1"/>
</dbReference>
<evidence type="ECO:0000259" key="4">
    <source>
        <dbReference type="PROSITE" id="PS51635"/>
    </source>
</evidence>
<feature type="short sequence motif" description="GXSXG" evidence="2">
    <location>
        <begin position="68"/>
        <end position="72"/>
    </location>
</feature>
<dbReference type="PANTHER" id="PTHR12406:SF23">
    <property type="entry name" value="OMEGA-HYDROXYCERAMIDE TRANSACYLASE"/>
    <property type="match status" value="1"/>
</dbReference>
<protein>
    <recommendedName>
        <fullName evidence="4">PNPLA domain-containing protein</fullName>
    </recommendedName>
</protein>
<accession>A0A8B9PHT2</accession>
<dbReference type="Ensembl" id="ENSAOWT00000011484.1">
    <property type="protein sequence ID" value="ENSAOWP00000010114.1"/>
    <property type="gene ID" value="ENSAOWG00000006954.1"/>
</dbReference>
<evidence type="ECO:0000313" key="5">
    <source>
        <dbReference type="Ensembl" id="ENSAOWP00000010114.1"/>
    </source>
</evidence>
<feature type="active site" description="Proton acceptor" evidence="2">
    <location>
        <position position="186"/>
    </location>
</feature>
<proteinExistence type="predicted"/>
<evidence type="ECO:0000256" key="1">
    <source>
        <dbReference type="ARBA" id="ARBA00023098"/>
    </source>
</evidence>
<dbReference type="Proteomes" id="UP000694424">
    <property type="component" value="Unplaced"/>
</dbReference>
<dbReference type="Ensembl" id="ENSAOWT00000011481.1">
    <property type="protein sequence ID" value="ENSAOWP00000010113.1"/>
    <property type="gene ID" value="ENSAOWG00000006954.1"/>
</dbReference>
<dbReference type="PROSITE" id="PS51635">
    <property type="entry name" value="PNPLA"/>
    <property type="match status" value="1"/>
</dbReference>
<dbReference type="PANTHER" id="PTHR12406">
    <property type="entry name" value="CALCIUM-INDEPENDENT PHOSPHOLIPASE A2 IPLA2 -RELATED"/>
    <property type="match status" value="1"/>
</dbReference>
<organism evidence="5 6">
    <name type="scientific">Apteryx owenii</name>
    <name type="common">Little spotted kiwi</name>
    <dbReference type="NCBI Taxonomy" id="8824"/>
    <lineage>
        <taxon>Eukaryota</taxon>
        <taxon>Metazoa</taxon>
        <taxon>Chordata</taxon>
        <taxon>Craniata</taxon>
        <taxon>Vertebrata</taxon>
        <taxon>Euteleostomi</taxon>
        <taxon>Archelosauria</taxon>
        <taxon>Archosauria</taxon>
        <taxon>Dinosauria</taxon>
        <taxon>Saurischia</taxon>
        <taxon>Theropoda</taxon>
        <taxon>Coelurosauria</taxon>
        <taxon>Aves</taxon>
        <taxon>Palaeognathae</taxon>
        <taxon>Apterygiformes</taxon>
        <taxon>Apterygidae</taxon>
        <taxon>Apteryx</taxon>
    </lineage>
</organism>
<feature type="active site" description="Nucleophile" evidence="2">
    <location>
        <position position="70"/>
    </location>
</feature>
<dbReference type="InterPro" id="IPR002641">
    <property type="entry name" value="PNPLA_dom"/>
</dbReference>
<feature type="domain" description="PNPLA" evidence="4">
    <location>
        <begin position="33"/>
        <end position="201"/>
    </location>
</feature>
<dbReference type="InterPro" id="IPR033562">
    <property type="entry name" value="PLPL"/>
</dbReference>
<dbReference type="Pfam" id="PF01734">
    <property type="entry name" value="Patatin"/>
    <property type="match status" value="1"/>
</dbReference>
<dbReference type="GO" id="GO:0004806">
    <property type="term" value="F:triacylglycerol lipase activity"/>
    <property type="evidence" value="ECO:0007669"/>
    <property type="project" value="TreeGrafter"/>
</dbReference>
<keyword evidence="6" id="KW-1185">Reference proteome</keyword>
<evidence type="ECO:0000256" key="3">
    <source>
        <dbReference type="SAM" id="MobiDB-lite"/>
    </source>
</evidence>
<feature type="region of interest" description="Disordered" evidence="3">
    <location>
        <begin position="327"/>
        <end position="358"/>
    </location>
</feature>
<dbReference type="GO" id="GO:0016020">
    <property type="term" value="C:membrane"/>
    <property type="evidence" value="ECO:0007669"/>
    <property type="project" value="TreeGrafter"/>
</dbReference>
<sequence length="358" mass="40462">MLKLVWTVGFVCHVPVLRNHVWWGTFWELPNSQKYRGCAFMVIYQAGVLKALKELSPEILKSASRVYGVSSGSIVAALAVCKCDMDEMLPSFFSVLKNTNWLCLSSQMKALHTLRNSLNKYLPTNAHQLASGKLHVVLTRARDWQNVVISEFASKEDIIQAIFCSCFLPMYCGFFPPLYHGVRYIDGEFSMRQANFVSETTITVCSFAGEYDICPRGNPAAFFAFQAFGYVLKISKNNIYRFLCALVPPTRQVLDRFYCHGYQDTNSFLERLSEFGISYFAEDFVPAGQGIRSERQRGPVLEAINKDAAKENPVTCWAANGMEEEAQQRLLPQKAPQEKQDVPGQFSKSTKSVLKSIR</sequence>
<dbReference type="GO" id="GO:0055088">
    <property type="term" value="P:lipid homeostasis"/>
    <property type="evidence" value="ECO:0007669"/>
    <property type="project" value="TreeGrafter"/>
</dbReference>
<comment type="caution">
    <text evidence="2">Lacks conserved residue(s) required for the propagation of feature annotation.</text>
</comment>
<dbReference type="SUPFAM" id="SSF52151">
    <property type="entry name" value="FabD/lysophospholipase-like"/>
    <property type="match status" value="1"/>
</dbReference>
<name>A0A8B9PHT2_APTOW</name>
<reference evidence="5" key="1">
    <citation type="submission" date="2025-05" db="UniProtKB">
        <authorList>
            <consortium name="Ensembl"/>
        </authorList>
    </citation>
    <scope>IDENTIFICATION</scope>
</reference>
<dbReference type="InterPro" id="IPR016035">
    <property type="entry name" value="Acyl_Trfase/lysoPLipase"/>
</dbReference>
<dbReference type="GO" id="GO:0005737">
    <property type="term" value="C:cytoplasm"/>
    <property type="evidence" value="ECO:0007669"/>
    <property type="project" value="TreeGrafter"/>
</dbReference>
<dbReference type="GO" id="GO:0005811">
    <property type="term" value="C:lipid droplet"/>
    <property type="evidence" value="ECO:0007669"/>
    <property type="project" value="TreeGrafter"/>
</dbReference>
<keyword evidence="2" id="KW-0378">Hydrolase</keyword>
<keyword evidence="1 2" id="KW-0443">Lipid metabolism</keyword>
<keyword evidence="2" id="KW-0442">Lipid degradation</keyword>
<feature type="compositionally biased region" description="Polar residues" evidence="3">
    <location>
        <begin position="346"/>
        <end position="358"/>
    </location>
</feature>
<evidence type="ECO:0000313" key="6">
    <source>
        <dbReference type="Proteomes" id="UP000694424"/>
    </source>
</evidence>
<dbReference type="GO" id="GO:0019433">
    <property type="term" value="P:triglyceride catabolic process"/>
    <property type="evidence" value="ECO:0007669"/>
    <property type="project" value="TreeGrafter"/>
</dbReference>
<evidence type="ECO:0000256" key="2">
    <source>
        <dbReference type="PROSITE-ProRule" id="PRU01161"/>
    </source>
</evidence>